<dbReference type="AlphaFoldDB" id="A0A2M8R0J2"/>
<evidence type="ECO:0000313" key="2">
    <source>
        <dbReference type="Proteomes" id="UP000231194"/>
    </source>
</evidence>
<proteinExistence type="predicted"/>
<comment type="caution">
    <text evidence="1">The sequence shown here is derived from an EMBL/GenBank/DDBJ whole genome shotgun (WGS) entry which is preliminary data.</text>
</comment>
<keyword evidence="2" id="KW-1185">Reference proteome</keyword>
<evidence type="ECO:0000313" key="1">
    <source>
        <dbReference type="EMBL" id="PJG51344.1"/>
    </source>
</evidence>
<dbReference type="EMBL" id="PGVG01000038">
    <property type="protein sequence ID" value="PJG51344.1"/>
    <property type="molecule type" value="Genomic_DNA"/>
</dbReference>
<name>A0A2M8R0J2_9BRAD</name>
<accession>A0A2M8R0J2</accession>
<reference evidence="1 2" key="1">
    <citation type="submission" date="2017-11" db="EMBL/GenBank/DDBJ databases">
        <title>Bradyrhizobium forestalis sp. nov., an efficient nitrogen-fixing bacterium isolated from nodules of forest legume species in the Amazon.</title>
        <authorList>
            <person name="Costa E.M."/>
            <person name="Guimaraes A."/>
            <person name="Carvalho T.S."/>
            <person name="Rodrigues T.L."/>
            <person name="Ribeiro P.R.A."/>
            <person name="Lebbe L."/>
            <person name="Willems A."/>
            <person name="Moreira F.M.S."/>
        </authorList>
    </citation>
    <scope>NUCLEOTIDE SEQUENCE [LARGE SCALE GENOMIC DNA]</scope>
    <source>
        <strain evidence="1 2">INPA54B</strain>
    </source>
</reference>
<dbReference type="RefSeq" id="WP_100235609.1">
    <property type="nucleotide sequence ID" value="NZ_PGVG01000038.1"/>
</dbReference>
<dbReference type="OrthoDB" id="8235971at2"/>
<evidence type="ECO:0008006" key="3">
    <source>
        <dbReference type="Google" id="ProtNLM"/>
    </source>
</evidence>
<protein>
    <recommendedName>
        <fullName evidence="3">Guanylate cyclase domain-containing protein</fullName>
    </recommendedName>
</protein>
<organism evidence="1 2">
    <name type="scientific">Bradyrhizobium forestalis</name>
    <dbReference type="NCBI Taxonomy" id="1419263"/>
    <lineage>
        <taxon>Bacteria</taxon>
        <taxon>Pseudomonadati</taxon>
        <taxon>Pseudomonadota</taxon>
        <taxon>Alphaproteobacteria</taxon>
        <taxon>Hyphomicrobiales</taxon>
        <taxon>Nitrobacteraceae</taxon>
        <taxon>Bradyrhizobium</taxon>
    </lineage>
</organism>
<gene>
    <name evidence="1" type="ORF">CVM73_31285</name>
</gene>
<dbReference type="Proteomes" id="UP000231194">
    <property type="component" value="Unassembled WGS sequence"/>
</dbReference>
<sequence>MNFEKPIYHERYCAFVDVLGFKEVVKDINRGLITPKRVIKLLKQIQTPYRRWHGDSAWQEDFRSISISDAMAFSTEPTPGGLRILLDLIELLTVELLAEDYLIRGAITLGPLYHSGDIIFGEALVRAYENEARLARYPRVVLESRISDAAERCGHGHAVRQASDGMMFVNFLNGVVAEVSAAKFNSRGNEFYVNKDVTYYRNIRDNLQAKLRSTRDNPNYFEKIQWISGQWNDAIASVKVDIPPITGPGL</sequence>